<sequence length="37" mass="4493">MKLFQLVKKVFNRSHNVQKQQELRERLDFAMSQSKEA</sequence>
<name>A0A5Q4ZSG1_9GAMM</name>
<evidence type="ECO:0000313" key="1">
    <source>
        <dbReference type="EMBL" id="VVV04712.1"/>
    </source>
</evidence>
<proteinExistence type="predicted"/>
<protein>
    <submittedName>
        <fullName evidence="1">Uncharacterized protein</fullName>
    </submittedName>
</protein>
<gene>
    <name evidence="1" type="ORF">AW0309160_02121</name>
</gene>
<organism evidence="1">
    <name type="scientific">Aliivibrio wodanis</name>
    <dbReference type="NCBI Taxonomy" id="80852"/>
    <lineage>
        <taxon>Bacteria</taxon>
        <taxon>Pseudomonadati</taxon>
        <taxon>Pseudomonadota</taxon>
        <taxon>Gammaproteobacteria</taxon>
        <taxon>Vibrionales</taxon>
        <taxon>Vibrionaceae</taxon>
        <taxon>Aliivibrio</taxon>
    </lineage>
</organism>
<reference evidence="1" key="1">
    <citation type="submission" date="2019-09" db="EMBL/GenBank/DDBJ databases">
        <authorList>
            <person name="Hjerde E."/>
        </authorList>
    </citation>
    <scope>NUCLEOTIDE SEQUENCE</scope>
    <source>
        <strain evidence="1">06/09/160</strain>
    </source>
</reference>
<dbReference type="OrthoDB" id="9932794at2"/>
<dbReference type="AlphaFoldDB" id="A0A5Q4ZSG1"/>
<dbReference type="EMBL" id="LR721750">
    <property type="protein sequence ID" value="VVV04712.1"/>
    <property type="molecule type" value="Genomic_DNA"/>
</dbReference>
<accession>A0A5Q4ZSG1</accession>